<evidence type="ECO:0000313" key="1">
    <source>
        <dbReference type="EMBL" id="MEY8537560.1"/>
    </source>
</evidence>
<sequence length="58" mass="6890">MLIGTQFTTKNGSTVTAIFDETGKEVKWEIWGVRFPRIFYKLSDYLRYMTTVKEFNQC</sequence>
<accession>A0ABV4D721</accession>
<gene>
    <name evidence="1" type="ORF">AALM99_03730</name>
</gene>
<comment type="caution">
    <text evidence="1">The sequence shown here is derived from an EMBL/GenBank/DDBJ whole genome shotgun (WGS) entry which is preliminary data.</text>
</comment>
<dbReference type="RefSeq" id="WP_369917909.1">
    <property type="nucleotide sequence ID" value="NZ_JBCLSQ010000006.1"/>
</dbReference>
<evidence type="ECO:0000313" key="2">
    <source>
        <dbReference type="Proteomes" id="UP001565242"/>
    </source>
</evidence>
<keyword evidence="2" id="KW-1185">Reference proteome</keyword>
<organism evidence="1 2">
    <name type="scientific">Lactococcus muris</name>
    <dbReference type="NCBI Taxonomy" id="2941330"/>
    <lineage>
        <taxon>Bacteria</taxon>
        <taxon>Bacillati</taxon>
        <taxon>Bacillota</taxon>
        <taxon>Bacilli</taxon>
        <taxon>Lactobacillales</taxon>
        <taxon>Streptococcaceae</taxon>
        <taxon>Lactococcus</taxon>
    </lineage>
</organism>
<proteinExistence type="predicted"/>
<reference evidence="1 2" key="1">
    <citation type="submission" date="2024-03" db="EMBL/GenBank/DDBJ databases">
        <title>Mouse gut bacterial collection (mGBC) of GemPharmatech.</title>
        <authorList>
            <person name="He Y."/>
            <person name="Dong L."/>
            <person name="Wu D."/>
            <person name="Gao X."/>
            <person name="Lin Z."/>
        </authorList>
    </citation>
    <scope>NUCLEOTIDE SEQUENCE [LARGE SCALE GENOMIC DNA]</scope>
    <source>
        <strain evidence="1 2">20-218</strain>
    </source>
</reference>
<dbReference type="Proteomes" id="UP001565242">
    <property type="component" value="Unassembled WGS sequence"/>
</dbReference>
<protein>
    <submittedName>
        <fullName evidence="1">Uncharacterized protein</fullName>
    </submittedName>
</protein>
<name>A0ABV4D721_9LACT</name>
<dbReference type="EMBL" id="JBCLSQ010000006">
    <property type="protein sequence ID" value="MEY8537560.1"/>
    <property type="molecule type" value="Genomic_DNA"/>
</dbReference>